<evidence type="ECO:0000256" key="1">
    <source>
        <dbReference type="SAM" id="MobiDB-lite"/>
    </source>
</evidence>
<reference evidence="2" key="1">
    <citation type="journal article" date="2014" name="Front. Microbiol.">
        <title>High frequency of phylogenetically diverse reductive dehalogenase-homologous genes in deep subseafloor sedimentary metagenomes.</title>
        <authorList>
            <person name="Kawai M."/>
            <person name="Futagami T."/>
            <person name="Toyoda A."/>
            <person name="Takaki Y."/>
            <person name="Nishi S."/>
            <person name="Hori S."/>
            <person name="Arai W."/>
            <person name="Tsubouchi T."/>
            <person name="Morono Y."/>
            <person name="Uchiyama I."/>
            <person name="Ito T."/>
            <person name="Fujiyama A."/>
            <person name="Inagaki F."/>
            <person name="Takami H."/>
        </authorList>
    </citation>
    <scope>NUCLEOTIDE SEQUENCE</scope>
    <source>
        <strain evidence="2">Expedition CK06-06</strain>
    </source>
</reference>
<accession>X0UJ95</accession>
<name>X0UJ95_9ZZZZ</name>
<feature type="non-terminal residue" evidence="2">
    <location>
        <position position="1"/>
    </location>
</feature>
<proteinExistence type="predicted"/>
<gene>
    <name evidence="2" type="ORF">S01H1_45424</name>
</gene>
<organism evidence="2">
    <name type="scientific">marine sediment metagenome</name>
    <dbReference type="NCBI Taxonomy" id="412755"/>
    <lineage>
        <taxon>unclassified sequences</taxon>
        <taxon>metagenomes</taxon>
        <taxon>ecological metagenomes</taxon>
    </lineage>
</organism>
<evidence type="ECO:0000313" key="2">
    <source>
        <dbReference type="EMBL" id="GAG00433.1"/>
    </source>
</evidence>
<feature type="compositionally biased region" description="Basic and acidic residues" evidence="1">
    <location>
        <begin position="1"/>
        <end position="26"/>
    </location>
</feature>
<protein>
    <submittedName>
        <fullName evidence="2">Uncharacterized protein</fullName>
    </submittedName>
</protein>
<dbReference type="EMBL" id="BARS01029025">
    <property type="protein sequence ID" value="GAG00433.1"/>
    <property type="molecule type" value="Genomic_DNA"/>
</dbReference>
<sequence>RKEAEARREAEQKARDEADKLLKEQEVADSLGLTGEDEPEPIVVEMGEVQREAVSSSVRIGTKIVVKGFDEEKVPRAFLTYDPRKVNQYIRQHTQELKDKLDNDPDAVIVEGITFALETTTSSA</sequence>
<dbReference type="AlphaFoldDB" id="X0UJ95"/>
<feature type="region of interest" description="Disordered" evidence="1">
    <location>
        <begin position="1"/>
        <end position="38"/>
    </location>
</feature>
<comment type="caution">
    <text evidence="2">The sequence shown here is derived from an EMBL/GenBank/DDBJ whole genome shotgun (WGS) entry which is preliminary data.</text>
</comment>